<keyword evidence="2" id="KW-1185">Reference proteome</keyword>
<reference evidence="1 2" key="1">
    <citation type="submission" date="2017-01" db="EMBL/GenBank/DDBJ databases">
        <authorList>
            <person name="Wolfgang W.J."/>
            <person name="Cole J."/>
            <person name="Wroblewski D."/>
            <person name="Mcginnis J."/>
            <person name="Musser K.A."/>
        </authorList>
    </citation>
    <scope>NUCLEOTIDE SEQUENCE [LARGE SCALE GENOMIC DNA]</scope>
    <source>
        <strain evidence="1 2">93087</strain>
    </source>
</reference>
<sequence length="104" mass="11961">MKTFEKVWQSEYEGIKIEVCNFWNLERMGETVCINGQTVYRRDVPIGSIKLSSMMGQWLEFEENGVRITVKIGSAWHLCGMACQILINGRYHGGNRIVLFAKKS</sequence>
<dbReference type="RefSeq" id="WP_085418738.1">
    <property type="nucleotide sequence ID" value="NZ_CP091509.1"/>
</dbReference>
<proteinExistence type="predicted"/>
<gene>
    <name evidence="1" type="ORF">BV913_09490</name>
</gene>
<dbReference type="Proteomes" id="UP000193346">
    <property type="component" value="Unassembled WGS sequence"/>
</dbReference>
<comment type="caution">
    <text evidence="1">The sequence shown here is derived from an EMBL/GenBank/DDBJ whole genome shotgun (WGS) entry which is preliminary data.</text>
</comment>
<name>A0ABX3WJC2_9NEIS</name>
<organism evidence="1 2">
    <name type="scientific">Neisseria dumasiana</name>
    <dbReference type="NCBI Taxonomy" id="1931275"/>
    <lineage>
        <taxon>Bacteria</taxon>
        <taxon>Pseudomonadati</taxon>
        <taxon>Pseudomonadota</taxon>
        <taxon>Betaproteobacteria</taxon>
        <taxon>Neisseriales</taxon>
        <taxon>Neisseriaceae</taxon>
        <taxon>Neisseria</taxon>
    </lineage>
</organism>
<accession>A0ABX3WJC2</accession>
<protein>
    <submittedName>
        <fullName evidence="1">Uncharacterized protein</fullName>
    </submittedName>
</protein>
<dbReference type="EMBL" id="MTAC01000026">
    <property type="protein sequence ID" value="OSI32621.1"/>
    <property type="molecule type" value="Genomic_DNA"/>
</dbReference>
<evidence type="ECO:0000313" key="1">
    <source>
        <dbReference type="EMBL" id="OSI32621.1"/>
    </source>
</evidence>
<evidence type="ECO:0000313" key="2">
    <source>
        <dbReference type="Proteomes" id="UP000193346"/>
    </source>
</evidence>